<feature type="domain" description="ChrR-like cupin" evidence="2">
    <location>
        <begin position="79"/>
        <end position="172"/>
    </location>
</feature>
<keyword evidence="3" id="KW-0614">Plasmid</keyword>
<organism evidence="3 4">
    <name type="scientific">Leisingera caerulea</name>
    <name type="common">Phaeobacter caeruleus</name>
    <dbReference type="NCBI Taxonomy" id="506591"/>
    <lineage>
        <taxon>Bacteria</taxon>
        <taxon>Pseudomonadati</taxon>
        <taxon>Pseudomonadota</taxon>
        <taxon>Alphaproteobacteria</taxon>
        <taxon>Rhodobacterales</taxon>
        <taxon>Roseobacteraceae</taxon>
        <taxon>Leisingera</taxon>
    </lineage>
</organism>
<accession>A0A9Q9HND3</accession>
<dbReference type="AlphaFoldDB" id="A0A9Q9HND3"/>
<evidence type="ECO:0000313" key="4">
    <source>
        <dbReference type="Proteomes" id="UP001058713"/>
    </source>
</evidence>
<dbReference type="InterPro" id="IPR025979">
    <property type="entry name" value="ChrR-like_cupin_dom"/>
</dbReference>
<name>A0A9Q9HND3_LEICA</name>
<dbReference type="InterPro" id="IPR011051">
    <property type="entry name" value="RmlC_Cupin_sf"/>
</dbReference>
<evidence type="ECO:0000259" key="2">
    <source>
        <dbReference type="Pfam" id="PF12973"/>
    </source>
</evidence>
<dbReference type="Pfam" id="PF12973">
    <property type="entry name" value="Cupin_7"/>
    <property type="match status" value="1"/>
</dbReference>
<sequence length="174" mass="19126">MTRKKQLTPDHLDALFGGERARADQNVPGTRPDLKSDIAADAEMLSALGGAVVPVIPPEGLFDKIEAKIDGLEADEVQTLRAEDGEWVRRTDKIWKKLLSENPKSGRSIYLLRCEPGAVIPEHFHDHDEHALVIEGELWMGDLHVRAGDSQFSRAGSVHPQLSSPTGCLILVHV</sequence>
<feature type="region of interest" description="Disordered" evidence="1">
    <location>
        <begin position="1"/>
        <end position="33"/>
    </location>
</feature>
<evidence type="ECO:0000256" key="1">
    <source>
        <dbReference type="SAM" id="MobiDB-lite"/>
    </source>
</evidence>
<proteinExistence type="predicted"/>
<reference evidence="3" key="1">
    <citation type="submission" date="2021-08" db="EMBL/GenBank/DDBJ databases">
        <authorList>
            <person name="Nwanade C."/>
            <person name="Wang M."/>
            <person name="Masoudi A."/>
            <person name="Yu Z."/>
            <person name="Liu J."/>
        </authorList>
    </citation>
    <scope>NUCLEOTIDE SEQUENCE</scope>
    <source>
        <strain evidence="3">S122</strain>
        <plasmid evidence="3">unnamed1</plasmid>
    </source>
</reference>
<dbReference type="KEGG" id="lcae:K3721_19140"/>
<dbReference type="Proteomes" id="UP001058713">
    <property type="component" value="Plasmid unnamed1"/>
</dbReference>
<dbReference type="Gene3D" id="2.60.120.10">
    <property type="entry name" value="Jelly Rolls"/>
    <property type="match status" value="1"/>
</dbReference>
<geneLocation type="plasmid" evidence="3 4">
    <name>unnamed1</name>
</geneLocation>
<evidence type="ECO:0000313" key="3">
    <source>
        <dbReference type="EMBL" id="UWQ55951.1"/>
    </source>
</evidence>
<dbReference type="InterPro" id="IPR014710">
    <property type="entry name" value="RmlC-like_jellyroll"/>
</dbReference>
<feature type="compositionally biased region" description="Basic and acidic residues" evidence="1">
    <location>
        <begin position="7"/>
        <end position="23"/>
    </location>
</feature>
<dbReference type="EMBL" id="CP081071">
    <property type="protein sequence ID" value="UWQ55951.1"/>
    <property type="molecule type" value="Genomic_DNA"/>
</dbReference>
<dbReference type="RefSeq" id="WP_259972736.1">
    <property type="nucleotide sequence ID" value="NZ_CP081071.1"/>
</dbReference>
<dbReference type="SUPFAM" id="SSF51182">
    <property type="entry name" value="RmlC-like cupins"/>
    <property type="match status" value="1"/>
</dbReference>
<gene>
    <name evidence="3" type="ORF">K3721_19140</name>
</gene>
<protein>
    <submittedName>
        <fullName evidence="3">Cupin domain-containing protein</fullName>
    </submittedName>
</protein>